<dbReference type="Pfam" id="PF11575">
    <property type="entry name" value="FhuF_C"/>
    <property type="match status" value="1"/>
</dbReference>
<dbReference type="EMBL" id="SOMN01000035">
    <property type="protein sequence ID" value="TFE23400.1"/>
    <property type="molecule type" value="Genomic_DNA"/>
</dbReference>
<dbReference type="RefSeq" id="WP_167747192.1">
    <property type="nucleotide sequence ID" value="NZ_SOMN01000035.1"/>
</dbReference>
<proteinExistence type="predicted"/>
<feature type="domain" description="Ferric siderophore reductase C-terminal" evidence="1">
    <location>
        <begin position="221"/>
        <end position="240"/>
    </location>
</feature>
<gene>
    <name evidence="2" type="ORF">E2980_19510</name>
</gene>
<keyword evidence="3" id="KW-1185">Reference proteome</keyword>
<evidence type="ECO:0000259" key="1">
    <source>
        <dbReference type="Pfam" id="PF11575"/>
    </source>
</evidence>
<organism evidence="2 3">
    <name type="scientific">Cohnella luojiensis</name>
    <dbReference type="NCBI Taxonomy" id="652876"/>
    <lineage>
        <taxon>Bacteria</taxon>
        <taxon>Bacillati</taxon>
        <taxon>Bacillota</taxon>
        <taxon>Bacilli</taxon>
        <taxon>Bacillales</taxon>
        <taxon>Paenibacillaceae</taxon>
        <taxon>Cohnella</taxon>
    </lineage>
</organism>
<sequence>MDLKLFEEHFHLSDKGSEHPLLSISGNDILNAEPMLAMLRKGSELVKGIGLEIGVSAIGLAFYGLIATKQLVMSQYNRILDLSLDNLTIQIESHNDHAHFVFKISELKWTDLPAEGREAAVLAEWSRYFADTVNPLIEAATSAIGLKPSIVWNQYGARSAYTMDYVRKIVPEGTVRQLIDDDFSLLAGLPGKIFNRGKNPFEFTPCYLDSPYKPGAQIMLRSSCCLWYKRENGVKCYNCPILKDDERTELKSKIEASIKEKEQSA</sequence>
<dbReference type="Proteomes" id="UP000297900">
    <property type="component" value="Unassembled WGS sequence"/>
</dbReference>
<dbReference type="InterPro" id="IPR024726">
    <property type="entry name" value="FhuF_C"/>
</dbReference>
<protein>
    <recommendedName>
        <fullName evidence="1">Ferric siderophore reductase C-terminal domain-containing protein</fullName>
    </recommendedName>
</protein>
<dbReference type="GO" id="GO:0051537">
    <property type="term" value="F:2 iron, 2 sulfur cluster binding"/>
    <property type="evidence" value="ECO:0007669"/>
    <property type="project" value="InterPro"/>
</dbReference>
<comment type="caution">
    <text evidence="2">The sequence shown here is derived from an EMBL/GenBank/DDBJ whole genome shotgun (WGS) entry which is preliminary data.</text>
</comment>
<dbReference type="AlphaFoldDB" id="A0A4Y8LQ87"/>
<accession>A0A4Y8LQ87</accession>
<name>A0A4Y8LQ87_9BACL</name>
<reference evidence="2 3" key="1">
    <citation type="submission" date="2019-03" db="EMBL/GenBank/DDBJ databases">
        <title>Cohnella endophytica sp. nov., a novel endophytic bacterium isolated from bark of Sonneratia apetala.</title>
        <authorList>
            <person name="Tuo L."/>
        </authorList>
    </citation>
    <scope>NUCLEOTIDE SEQUENCE [LARGE SCALE GENOMIC DNA]</scope>
    <source>
        <strain evidence="2 3">CCTCC AB 208254</strain>
    </source>
</reference>
<evidence type="ECO:0000313" key="3">
    <source>
        <dbReference type="Proteomes" id="UP000297900"/>
    </source>
</evidence>
<evidence type="ECO:0000313" key="2">
    <source>
        <dbReference type="EMBL" id="TFE23400.1"/>
    </source>
</evidence>